<dbReference type="GeneID" id="111252404"/>
<dbReference type="SUPFAM" id="SSF48452">
    <property type="entry name" value="TPR-like"/>
    <property type="match status" value="1"/>
</dbReference>
<dbReference type="Proteomes" id="UP000594260">
    <property type="component" value="Unplaced"/>
</dbReference>
<name>A0A7M7KHM3_VARDE</name>
<dbReference type="EnsemblMetazoa" id="XM_022810230">
    <property type="protein sequence ID" value="XP_022665965"/>
    <property type="gene ID" value="LOC111252404"/>
</dbReference>
<dbReference type="KEGG" id="vde:111252404"/>
<accession>A0A7M7KHM3</accession>
<dbReference type="InterPro" id="IPR019734">
    <property type="entry name" value="TPR_rpt"/>
</dbReference>
<keyword evidence="2 3" id="KW-0802">TPR repeat</keyword>
<evidence type="ECO:0000256" key="3">
    <source>
        <dbReference type="PROSITE-ProRule" id="PRU00339"/>
    </source>
</evidence>
<dbReference type="InterPro" id="IPR038645">
    <property type="entry name" value="TTC5_OB_sf"/>
</dbReference>
<dbReference type="RefSeq" id="XP_022665966.1">
    <property type="nucleotide sequence ID" value="XM_022810231.1"/>
</dbReference>
<dbReference type="Gene3D" id="1.25.40.10">
    <property type="entry name" value="Tetratricopeptide repeat domain"/>
    <property type="match status" value="1"/>
</dbReference>
<keyword evidence="1" id="KW-0677">Repeat</keyword>
<feature type="domain" description="Tetratricopeptide repeat protein 5 OB fold" evidence="4">
    <location>
        <begin position="328"/>
        <end position="423"/>
    </location>
</feature>
<protein>
    <recommendedName>
        <fullName evidence="4">Tetratricopeptide repeat protein 5 OB fold domain-containing protein</fullName>
    </recommendedName>
</protein>
<proteinExistence type="predicted"/>
<reference evidence="5" key="1">
    <citation type="submission" date="2021-01" db="UniProtKB">
        <authorList>
            <consortium name="EnsemblMetazoa"/>
        </authorList>
    </citation>
    <scope>IDENTIFICATION</scope>
</reference>
<dbReference type="SMART" id="SM00028">
    <property type="entry name" value="TPR"/>
    <property type="match status" value="3"/>
</dbReference>
<dbReference type="OMA" id="LEFAQSC"/>
<dbReference type="InterPro" id="IPR032076">
    <property type="entry name" value="TTC5_OB"/>
</dbReference>
<organism evidence="5 6">
    <name type="scientific">Varroa destructor</name>
    <name type="common">Honeybee mite</name>
    <dbReference type="NCBI Taxonomy" id="109461"/>
    <lineage>
        <taxon>Eukaryota</taxon>
        <taxon>Metazoa</taxon>
        <taxon>Ecdysozoa</taxon>
        <taxon>Arthropoda</taxon>
        <taxon>Chelicerata</taxon>
        <taxon>Arachnida</taxon>
        <taxon>Acari</taxon>
        <taxon>Parasitiformes</taxon>
        <taxon>Mesostigmata</taxon>
        <taxon>Gamasina</taxon>
        <taxon>Dermanyssoidea</taxon>
        <taxon>Varroidae</taxon>
        <taxon>Varroa</taxon>
    </lineage>
</organism>
<evidence type="ECO:0000313" key="5">
    <source>
        <dbReference type="EnsemblMetazoa" id="XP_022665965"/>
    </source>
</evidence>
<dbReference type="AlphaFoldDB" id="A0A7M7KHM3"/>
<dbReference type="Pfam" id="PF16669">
    <property type="entry name" value="TTC5_OB"/>
    <property type="match status" value="1"/>
</dbReference>
<dbReference type="EnsemblMetazoa" id="XM_022810231">
    <property type="protein sequence ID" value="XP_022665966"/>
    <property type="gene ID" value="LOC111252404"/>
</dbReference>
<dbReference type="PANTHER" id="PTHR45586:SF1">
    <property type="entry name" value="LIPOPOLYSACCHARIDE ASSEMBLY PROTEIN B"/>
    <property type="match status" value="1"/>
</dbReference>
<feature type="repeat" description="TPR" evidence="3">
    <location>
        <begin position="104"/>
        <end position="137"/>
    </location>
</feature>
<evidence type="ECO:0000256" key="1">
    <source>
        <dbReference type="ARBA" id="ARBA00022737"/>
    </source>
</evidence>
<dbReference type="Gene3D" id="2.40.50.550">
    <property type="match status" value="1"/>
</dbReference>
<dbReference type="RefSeq" id="XP_022665965.1">
    <property type="nucleotide sequence ID" value="XM_022810230.1"/>
</dbReference>
<dbReference type="RefSeq" id="XP_022665967.1">
    <property type="nucleotide sequence ID" value="XM_022810232.1"/>
</dbReference>
<evidence type="ECO:0000256" key="2">
    <source>
        <dbReference type="ARBA" id="ARBA00022803"/>
    </source>
</evidence>
<dbReference type="EnsemblMetazoa" id="XM_022810232">
    <property type="protein sequence ID" value="XP_022665967"/>
    <property type="gene ID" value="LOC111252404"/>
</dbReference>
<dbReference type="InParanoid" id="A0A7M7KHM3"/>
<dbReference type="PROSITE" id="PS50005">
    <property type="entry name" value="TPR"/>
    <property type="match status" value="1"/>
</dbReference>
<dbReference type="InterPro" id="IPR051012">
    <property type="entry name" value="CellSynth/LPSAsmb/PSIAsmb"/>
</dbReference>
<dbReference type="OrthoDB" id="423589at2759"/>
<dbReference type="InterPro" id="IPR011990">
    <property type="entry name" value="TPR-like_helical_dom_sf"/>
</dbReference>
<evidence type="ECO:0000313" key="6">
    <source>
        <dbReference type="Proteomes" id="UP000594260"/>
    </source>
</evidence>
<evidence type="ECO:0000259" key="4">
    <source>
        <dbReference type="Pfam" id="PF16669"/>
    </source>
</evidence>
<dbReference type="PANTHER" id="PTHR45586">
    <property type="entry name" value="TPR REPEAT-CONTAINING PROTEIN PA4667"/>
    <property type="match status" value="1"/>
</dbReference>
<sequence>MAEEEQPPGKFLADFGDAVMEMYRKRNMFYQQNPSACEADLEKMLDAEIKRILEQFEPKLTSLKGTDKSVAFMLVGRVHNVRSTHSKLAEEFLYKAVKMNPMLSDAWNELGECYYKGGQADKALNCFQCVLKHVQDKKALRNLSIILRSQDRLTASSLQDSVQRSREALQLDFDDGASWYNLGNAYLTTFFHRGQQEKDLLQALSCYKKALHDEDQKSNPDLHYSLAEASRYTENFQTALDSYVASHRFNPSWTVPLDKADNLEMYLKELDEAVRSKGKMRPRKLEQLVKNVKPHHDKAFGGSVKKSLAELTSSDERVGVAGTAERPNVYVLLKVVATLSSRALAFTCCAVDEHLECVAVSVFNFDEGRAMAVGDTLAIARPVLRAHNVTLRGGARASFRLLRVTDPRTLAVNGRPIPNEWLAPVILKSELYNS</sequence>
<keyword evidence="6" id="KW-1185">Reference proteome</keyword>